<proteinExistence type="predicted"/>
<dbReference type="OrthoDB" id="32825at10239"/>
<keyword evidence="2" id="KW-1185">Reference proteome</keyword>
<dbReference type="EMBL" id="KP280063">
    <property type="protein sequence ID" value="AJF40865.1"/>
    <property type="molecule type" value="Genomic_DNA"/>
</dbReference>
<evidence type="ECO:0000313" key="1">
    <source>
        <dbReference type="EMBL" id="AJF40865.1"/>
    </source>
</evidence>
<organism evidence="1 2">
    <name type="scientific">Vibrio phage phi 3</name>
    <dbReference type="NCBI Taxonomy" id="1589298"/>
    <lineage>
        <taxon>Viruses</taxon>
        <taxon>Duplodnaviria</taxon>
        <taxon>Heunggongvirae</taxon>
        <taxon>Uroviricota</taxon>
        <taxon>Caudoviricetes</taxon>
        <taxon>Demerecviridae</taxon>
        <taxon>Ermolyevavirinae</taxon>
        <taxon>Jesfedecavirus</taxon>
        <taxon>Jesfedecavirus phi3</taxon>
    </lineage>
</organism>
<accession>A0A0B5HE96</accession>
<dbReference type="Proteomes" id="UP000031804">
    <property type="component" value="Segment"/>
</dbReference>
<reference evidence="1 2" key="1">
    <citation type="submission" date="2014-12" db="EMBL/GenBank/DDBJ databases">
        <title>Complete genome sequences of three Vibrio cholerae specific bacteriophages.</title>
        <authorList>
            <person name="Bhandare S.G."/>
            <person name="Warry A."/>
            <person name="Emes R.D."/>
            <person name="Hooton S.P.T."/>
            <person name="Barrow P.A."/>
            <person name="Atterbury R.J."/>
        </authorList>
    </citation>
    <scope>NUCLEOTIDE SEQUENCE [LARGE SCALE GENOMIC DNA]</scope>
</reference>
<dbReference type="KEGG" id="vg:26634076"/>
<dbReference type="GeneID" id="26634076"/>
<dbReference type="RefSeq" id="YP_009207563.1">
    <property type="nucleotide sequence ID" value="NC_028895.1"/>
</dbReference>
<gene>
    <name evidence="1" type="ORF">SBVP3_0098</name>
</gene>
<protein>
    <submittedName>
        <fullName evidence="1">Uncharacterized protein</fullName>
    </submittedName>
</protein>
<name>A0A0B5HE96_9CAUD</name>
<evidence type="ECO:0000313" key="2">
    <source>
        <dbReference type="Proteomes" id="UP000031804"/>
    </source>
</evidence>
<sequence>MRIPRKKLKKLLELGYVYVAQDGDGEVVAYKNEPTFDVVGNGDSASDLYFWCPNPAGSEQYEVLPKQSEYLEIKDYLTEKQVKASLQKISDLLKDKN</sequence>